<dbReference type="Proteomes" id="UP001290455">
    <property type="component" value="Unassembled WGS sequence"/>
</dbReference>
<dbReference type="PROSITE" id="PS50801">
    <property type="entry name" value="STAS"/>
    <property type="match status" value="1"/>
</dbReference>
<dbReference type="EMBL" id="JAXOFX010000003">
    <property type="protein sequence ID" value="MDZ5471623.1"/>
    <property type="molecule type" value="Genomic_DNA"/>
</dbReference>
<accession>A0ABU5IWU3</accession>
<dbReference type="SUPFAM" id="SSF52091">
    <property type="entry name" value="SpoIIaa-like"/>
    <property type="match status" value="1"/>
</dbReference>
<evidence type="ECO:0000256" key="1">
    <source>
        <dbReference type="ARBA" id="ARBA00022553"/>
    </source>
</evidence>
<dbReference type="InterPro" id="IPR002645">
    <property type="entry name" value="STAS_dom"/>
</dbReference>
<evidence type="ECO:0000259" key="2">
    <source>
        <dbReference type="PROSITE" id="PS50801"/>
    </source>
</evidence>
<dbReference type="PANTHER" id="PTHR33745">
    <property type="entry name" value="RSBT ANTAGONIST PROTEIN RSBS-RELATED"/>
    <property type="match status" value="1"/>
</dbReference>
<sequence>MHKNPKLYEYLLDHCSIITEKWISTLGYSSQSVYSRLAPSSVIEMLKEQNEHLIKMLSKVFIEEENVFKKDFRIWAKNVAEERVKTNTQLIEIIQQFKNFRLIFFQFIHQFINEHSKSVSTQEVLLWTDLVNHAFLEIIESFTITYTEITEKQLHAQQEVINELSSPVIPIAKGKGVLPLVGLIDSERAKFILQSTLEQCGDKKITEIYIDLSGVPVIDTMVAHDLFQLITALKFIGVKSTLSGMRPELAQTAVQLGIDFTEISIKSNLQKALSL</sequence>
<comment type="caution">
    <text evidence="3">The sequence shown here is derived from an EMBL/GenBank/DDBJ whole genome shotgun (WGS) entry which is preliminary data.</text>
</comment>
<evidence type="ECO:0000313" key="3">
    <source>
        <dbReference type="EMBL" id="MDZ5471623.1"/>
    </source>
</evidence>
<dbReference type="CDD" id="cd07041">
    <property type="entry name" value="STAS_RsbR_RsbS_like"/>
    <property type="match status" value="1"/>
</dbReference>
<keyword evidence="1" id="KW-0597">Phosphoprotein</keyword>
<keyword evidence="4" id="KW-1185">Reference proteome</keyword>
<organism evidence="3 4">
    <name type="scientific">Robertmurraya mangrovi</name>
    <dbReference type="NCBI Taxonomy" id="3098077"/>
    <lineage>
        <taxon>Bacteria</taxon>
        <taxon>Bacillati</taxon>
        <taxon>Bacillota</taxon>
        <taxon>Bacilli</taxon>
        <taxon>Bacillales</taxon>
        <taxon>Bacillaceae</taxon>
        <taxon>Robertmurraya</taxon>
    </lineage>
</organism>
<feature type="domain" description="STAS" evidence="2">
    <location>
        <begin position="165"/>
        <end position="275"/>
    </location>
</feature>
<dbReference type="RefSeq" id="WP_322445911.1">
    <property type="nucleotide sequence ID" value="NZ_JAXOFX010000003.1"/>
</dbReference>
<dbReference type="InterPro" id="IPR036513">
    <property type="entry name" value="STAS_dom_sf"/>
</dbReference>
<dbReference type="Gene3D" id="1.10.490.70">
    <property type="entry name" value="Histidine kinase N-terminal domain"/>
    <property type="match status" value="1"/>
</dbReference>
<evidence type="ECO:0000313" key="4">
    <source>
        <dbReference type="Proteomes" id="UP001290455"/>
    </source>
</evidence>
<dbReference type="Gene3D" id="3.30.750.24">
    <property type="entry name" value="STAS domain"/>
    <property type="match status" value="1"/>
</dbReference>
<gene>
    <name evidence="3" type="ORF">SM124_07660</name>
</gene>
<dbReference type="InterPro" id="IPR051932">
    <property type="entry name" value="Bact_StressResp_Reg"/>
</dbReference>
<protein>
    <submittedName>
        <fullName evidence="3">STAS domain-containing protein</fullName>
    </submittedName>
</protein>
<name>A0ABU5IWU3_9BACI</name>
<dbReference type="PANTHER" id="PTHR33745:SF3">
    <property type="entry name" value="RSBT CO-ANTAGONIST PROTEIN RSBRC"/>
    <property type="match status" value="1"/>
</dbReference>
<reference evidence="3 4" key="1">
    <citation type="submission" date="2023-11" db="EMBL/GenBank/DDBJ databases">
        <title>Bacillus jintuensis, isolated from a mudflat on the Beibu Gulf coast.</title>
        <authorList>
            <person name="Li M."/>
        </authorList>
    </citation>
    <scope>NUCLEOTIDE SEQUENCE [LARGE SCALE GENOMIC DNA]</scope>
    <source>
        <strain evidence="3 4">31A1R</strain>
    </source>
</reference>
<dbReference type="Pfam" id="PF01740">
    <property type="entry name" value="STAS"/>
    <property type="match status" value="1"/>
</dbReference>
<proteinExistence type="predicted"/>